<feature type="compositionally biased region" description="Low complexity" evidence="4">
    <location>
        <begin position="8"/>
        <end position="18"/>
    </location>
</feature>
<feature type="compositionally biased region" description="Acidic residues" evidence="4">
    <location>
        <begin position="802"/>
        <end position="814"/>
    </location>
</feature>
<protein>
    <submittedName>
        <fullName evidence="5">Uncharacterized protein</fullName>
    </submittedName>
</protein>
<keyword evidence="1" id="KW-0677">Repeat</keyword>
<keyword evidence="2 3" id="KW-0040">ANK repeat</keyword>
<feature type="repeat" description="ANK" evidence="3">
    <location>
        <begin position="714"/>
        <end position="747"/>
    </location>
</feature>
<evidence type="ECO:0000256" key="4">
    <source>
        <dbReference type="SAM" id="MobiDB-lite"/>
    </source>
</evidence>
<feature type="compositionally biased region" description="Low complexity" evidence="4">
    <location>
        <begin position="774"/>
        <end position="794"/>
    </location>
</feature>
<feature type="region of interest" description="Disordered" evidence="4">
    <location>
        <begin position="96"/>
        <end position="119"/>
    </location>
</feature>
<evidence type="ECO:0000256" key="1">
    <source>
        <dbReference type="ARBA" id="ARBA00022737"/>
    </source>
</evidence>
<feature type="repeat" description="ANK" evidence="3">
    <location>
        <begin position="540"/>
        <end position="566"/>
    </location>
</feature>
<feature type="repeat" description="ANK" evidence="3">
    <location>
        <begin position="677"/>
        <end position="709"/>
    </location>
</feature>
<dbReference type="InterPro" id="IPR036770">
    <property type="entry name" value="Ankyrin_rpt-contain_sf"/>
</dbReference>
<dbReference type="Proteomes" id="UP001375240">
    <property type="component" value="Unassembled WGS sequence"/>
</dbReference>
<dbReference type="PROSITE" id="PS50088">
    <property type="entry name" value="ANK_REPEAT"/>
    <property type="match status" value="4"/>
</dbReference>
<dbReference type="PANTHER" id="PTHR24166">
    <property type="entry name" value="ROLLING PEBBLES, ISOFORM B"/>
    <property type="match status" value="1"/>
</dbReference>
<dbReference type="InterPro" id="IPR002110">
    <property type="entry name" value="Ankyrin_rpt"/>
</dbReference>
<dbReference type="InterPro" id="IPR050889">
    <property type="entry name" value="Dendritic_Spine_Reg/Scaffold"/>
</dbReference>
<accession>A0AAV9U6K1</accession>
<comment type="caution">
    <text evidence="5">The sequence shown here is derived from an EMBL/GenBank/DDBJ whole genome shotgun (WGS) entry which is preliminary data.</text>
</comment>
<dbReference type="SUPFAM" id="SSF48403">
    <property type="entry name" value="Ankyrin repeat"/>
    <property type="match status" value="1"/>
</dbReference>
<evidence type="ECO:0000313" key="6">
    <source>
        <dbReference type="Proteomes" id="UP001375240"/>
    </source>
</evidence>
<feature type="repeat" description="ANK" evidence="3">
    <location>
        <begin position="644"/>
        <end position="676"/>
    </location>
</feature>
<dbReference type="Gene3D" id="1.25.40.20">
    <property type="entry name" value="Ankyrin repeat-containing domain"/>
    <property type="match status" value="2"/>
</dbReference>
<dbReference type="PANTHER" id="PTHR24166:SF48">
    <property type="entry name" value="PROTEIN VAPYRIN"/>
    <property type="match status" value="1"/>
</dbReference>
<feature type="compositionally biased region" description="Basic and acidic residues" evidence="4">
    <location>
        <begin position="96"/>
        <end position="109"/>
    </location>
</feature>
<dbReference type="Pfam" id="PF12796">
    <property type="entry name" value="Ank_2"/>
    <property type="match status" value="3"/>
</dbReference>
<proteinExistence type="predicted"/>
<evidence type="ECO:0000256" key="3">
    <source>
        <dbReference type="PROSITE-ProRule" id="PRU00023"/>
    </source>
</evidence>
<sequence>MGGIWNRSSSKSGSKPLSDPIPKPPKDAGTVNKNRSGAFRATNISGKIKKTDFEKLVQDQITDEERSNGVEVQRLDLTPDPVRPSKQMAIFQFHKGPPERFKPSKDNPEGKFFLKPPSSNSRTPIKIDSDFWGLTQLYVPEKQIAIDVVALTGLNAHAFGSWTGPLEGQERTMWLRDFLPDEEDVGPYCRVMTYGYNARTKDNAVHGTIDYARGLLRELNKARSGDEAYTLAFWEKKEFGSIFHSILGICSFGVPWTGINLDDVDVQLESEPEEYDHGLTLMKNISYEGKTINLNTIGFRRLLGDTNTRVITFYETLKTKSLIKNAETGQWSRSGPYIIVVSKESAVLGIGDLEEQQDADGDHSSLVKFTGQDNRAYTTILRFVDELIEDGEEEIGKRIAADREQEKRQHEIFGGIRSKLRRAREKRRNLKQGKKIEQAETEYILGQLLRIAVDAGLYQVASWLLDGPDDTDDDDPYKARKKGTVVPADPDFQAHAADYEKYHEQFSWYLDADTKSRILASSSLSEKERNEVYLGEMLGGDATPLSLAINRRNILMVKLLLEHGADPGKPCSAFSNDSTPVHQACRIGAYDILEVLLAAPGGTPNVKTSTCHTTPLHDAASISQKLCEILLKKGANVNAKLKPSGMTALHIAAGRGDHNLVVKLREYGADISALDCEGSTALHDAANGGHLGVVKVLLSHSRDRHLTMNLQNADGNTALHLAARKGYANVVKELADQMGAKPDIQNRLKETALSLAIERGHHEVRRILQTLGVEASGSPQAAESSSPESLRPPENMQVSPYEEVEEGSEDDIES</sequence>
<gene>
    <name evidence="5" type="ORF">TWF696_001789</name>
</gene>
<keyword evidence="6" id="KW-1185">Reference proteome</keyword>
<organism evidence="5 6">
    <name type="scientific">Orbilia brochopaga</name>
    <dbReference type="NCBI Taxonomy" id="3140254"/>
    <lineage>
        <taxon>Eukaryota</taxon>
        <taxon>Fungi</taxon>
        <taxon>Dikarya</taxon>
        <taxon>Ascomycota</taxon>
        <taxon>Pezizomycotina</taxon>
        <taxon>Orbiliomycetes</taxon>
        <taxon>Orbiliales</taxon>
        <taxon>Orbiliaceae</taxon>
        <taxon>Orbilia</taxon>
    </lineage>
</organism>
<feature type="region of interest" description="Disordered" evidence="4">
    <location>
        <begin position="772"/>
        <end position="814"/>
    </location>
</feature>
<dbReference type="PROSITE" id="PS50297">
    <property type="entry name" value="ANK_REP_REGION"/>
    <property type="match status" value="4"/>
</dbReference>
<dbReference type="AlphaFoldDB" id="A0AAV9U6K1"/>
<evidence type="ECO:0000313" key="5">
    <source>
        <dbReference type="EMBL" id="KAK6336226.1"/>
    </source>
</evidence>
<name>A0AAV9U6K1_9PEZI</name>
<reference evidence="5 6" key="1">
    <citation type="submission" date="2019-10" db="EMBL/GenBank/DDBJ databases">
        <authorList>
            <person name="Palmer J.M."/>
        </authorList>
    </citation>
    <scope>NUCLEOTIDE SEQUENCE [LARGE SCALE GENOMIC DNA]</scope>
    <source>
        <strain evidence="5 6">TWF696</strain>
    </source>
</reference>
<evidence type="ECO:0000256" key="2">
    <source>
        <dbReference type="ARBA" id="ARBA00023043"/>
    </source>
</evidence>
<dbReference type="SMART" id="SM00248">
    <property type="entry name" value="ANK"/>
    <property type="match status" value="7"/>
</dbReference>
<dbReference type="EMBL" id="JAVHNQ010000011">
    <property type="protein sequence ID" value="KAK6336226.1"/>
    <property type="molecule type" value="Genomic_DNA"/>
</dbReference>
<feature type="region of interest" description="Disordered" evidence="4">
    <location>
        <begin position="1"/>
        <end position="43"/>
    </location>
</feature>